<dbReference type="GO" id="GO:0003725">
    <property type="term" value="F:double-stranded RNA binding"/>
    <property type="evidence" value="ECO:0007669"/>
    <property type="project" value="TreeGrafter"/>
</dbReference>
<feature type="region of interest" description="Disordered" evidence="1">
    <location>
        <begin position="70"/>
        <end position="92"/>
    </location>
</feature>
<dbReference type="InParanoid" id="A0A3B5Q0W5"/>
<dbReference type="GeneTree" id="ENSGT00740000115874"/>
<reference evidence="2" key="3">
    <citation type="submission" date="2025-08" db="UniProtKB">
        <authorList>
            <consortium name="Ensembl"/>
        </authorList>
    </citation>
    <scope>IDENTIFICATION</scope>
    <source>
        <strain evidence="2">JP 163 A</strain>
    </source>
</reference>
<name>A0A3B5Q0W5_XIPMA</name>
<organism evidence="2 3">
    <name type="scientific">Xiphophorus maculatus</name>
    <name type="common">Southern platyfish</name>
    <name type="synonym">Platypoecilus maculatus</name>
    <dbReference type="NCBI Taxonomy" id="8083"/>
    <lineage>
        <taxon>Eukaryota</taxon>
        <taxon>Metazoa</taxon>
        <taxon>Chordata</taxon>
        <taxon>Craniata</taxon>
        <taxon>Vertebrata</taxon>
        <taxon>Euteleostomi</taxon>
        <taxon>Actinopterygii</taxon>
        <taxon>Neopterygii</taxon>
        <taxon>Teleostei</taxon>
        <taxon>Neoteleostei</taxon>
        <taxon>Acanthomorphata</taxon>
        <taxon>Ovalentaria</taxon>
        <taxon>Atherinomorphae</taxon>
        <taxon>Cyprinodontiformes</taxon>
        <taxon>Poeciliidae</taxon>
        <taxon>Poeciliinae</taxon>
        <taxon>Xiphophorus</taxon>
    </lineage>
</organism>
<evidence type="ECO:0000256" key="1">
    <source>
        <dbReference type="SAM" id="MobiDB-lite"/>
    </source>
</evidence>
<reference evidence="3" key="2">
    <citation type="journal article" date="2013" name="Nat. Genet.">
        <title>The genome of the platyfish, Xiphophorus maculatus, provides insights into evolutionary adaptation and several complex traits.</title>
        <authorList>
            <person name="Schartl M."/>
            <person name="Walter R.B."/>
            <person name="Shen Y."/>
            <person name="Garcia T."/>
            <person name="Catchen J."/>
            <person name="Amores A."/>
            <person name="Braasch I."/>
            <person name="Chalopin D."/>
            <person name="Volff J.N."/>
            <person name="Lesch K.P."/>
            <person name="Bisazza A."/>
            <person name="Minx P."/>
            <person name="Hillier L."/>
            <person name="Wilson R.K."/>
            <person name="Fuerstenberg S."/>
            <person name="Boore J."/>
            <person name="Searle S."/>
            <person name="Postlethwait J.H."/>
            <person name="Warren W.C."/>
        </authorList>
    </citation>
    <scope>NUCLEOTIDE SEQUENCE [LARGE SCALE GENOMIC DNA]</scope>
    <source>
        <strain evidence="3">JP 163 A</strain>
    </source>
</reference>
<proteinExistence type="predicted"/>
<sequence>MKSKQLNIFFLFFSLFYTDKYLSAYLLLGVPILFRNQTVQAACKGLAIKSKKNGHKERGETMETFEVEAPAIPTEEQPAPNHGPPYPKKKKKKKQPLHSADIVFSKGHAFLSVPSLSKVLKDITDSIVGLQYVWEYRSPSKLVQPHYQCKLCSLSRVQHDMVDHVKGWKHSFRYMKKTHPDKVIWEEEDGVKDPTVRKAIKVAAAEVEKAEGRGQIRVILKEPYLVLAFKGLRSAVPRPINPRNKEMRPMGPPFGPRFHDARFPGEFAPHGGPHPGFPCGEYEEPSYGGYMSGPAFPDSSMGPAPYANSIGPGQDGYGRGEPMVESSNTAYTNEYQENSVDRPISKPVDRPGLLGAAPQSSNMPAVLKHLESFQIENENDAQLVLKVTQRLTDALMEYRLRTIPAASTFCNPSLNFSNTPPRLQNDRYSSNQSGSSRYPDPLQKYFN</sequence>
<reference evidence="3" key="1">
    <citation type="submission" date="2012-01" db="EMBL/GenBank/DDBJ databases">
        <authorList>
            <person name="Walter R."/>
            <person name="Schartl M."/>
            <person name="Warren W."/>
        </authorList>
    </citation>
    <scope>NUCLEOTIDE SEQUENCE [LARGE SCALE GENOMIC DNA]</scope>
    <source>
        <strain evidence="3">JP 163 A</strain>
    </source>
</reference>
<dbReference type="Proteomes" id="UP000002852">
    <property type="component" value="Unassembled WGS sequence"/>
</dbReference>
<dbReference type="AlphaFoldDB" id="A0A3B5Q0W5"/>
<evidence type="ECO:0000313" key="3">
    <source>
        <dbReference type="Proteomes" id="UP000002852"/>
    </source>
</evidence>
<accession>A0A3B5Q0W5</accession>
<reference evidence="2" key="4">
    <citation type="submission" date="2025-09" db="UniProtKB">
        <authorList>
            <consortium name="Ensembl"/>
        </authorList>
    </citation>
    <scope>IDENTIFICATION</scope>
    <source>
        <strain evidence="2">JP 163 A</strain>
    </source>
</reference>
<dbReference type="Ensembl" id="ENSXMAT00000036913.1">
    <property type="protein sequence ID" value="ENSXMAP00000024760.1"/>
    <property type="gene ID" value="ENSXMAG00000029455.1"/>
</dbReference>
<feature type="compositionally biased region" description="Polar residues" evidence="1">
    <location>
        <begin position="410"/>
        <end position="436"/>
    </location>
</feature>
<dbReference type="PANTHER" id="PTHR45762">
    <property type="entry name" value="ZINC FINGER RNA-BINDING PROTEIN"/>
    <property type="match status" value="1"/>
</dbReference>
<dbReference type="FunCoup" id="A0A3B5Q0W5">
    <property type="interactions" value="13"/>
</dbReference>
<evidence type="ECO:0000313" key="2">
    <source>
        <dbReference type="Ensembl" id="ENSXMAP00000024760.1"/>
    </source>
</evidence>
<keyword evidence="3" id="KW-1185">Reference proteome</keyword>
<protein>
    <submittedName>
        <fullName evidence="2">Si:ch211-197h24.6</fullName>
    </submittedName>
</protein>
<dbReference type="OMA" id="MEAQPGN"/>
<dbReference type="GO" id="GO:0003727">
    <property type="term" value="F:single-stranded RNA binding"/>
    <property type="evidence" value="ECO:0007669"/>
    <property type="project" value="TreeGrafter"/>
</dbReference>
<feature type="region of interest" description="Disordered" evidence="1">
    <location>
        <begin position="410"/>
        <end position="447"/>
    </location>
</feature>
<dbReference type="PANTHER" id="PTHR45762:SF14">
    <property type="entry name" value="SI:CH211-197H24.6"/>
    <property type="match status" value="1"/>
</dbReference>
<dbReference type="GO" id="GO:0071011">
    <property type="term" value="C:precatalytic spliceosome"/>
    <property type="evidence" value="ECO:0007669"/>
    <property type="project" value="TreeGrafter"/>
</dbReference>